<dbReference type="Proteomes" id="UP001321453">
    <property type="component" value="Unassembled WGS sequence"/>
</dbReference>
<feature type="transmembrane region" description="Helical" evidence="7">
    <location>
        <begin position="261"/>
        <end position="284"/>
    </location>
</feature>
<evidence type="ECO:0000256" key="2">
    <source>
        <dbReference type="ARBA" id="ARBA00022448"/>
    </source>
</evidence>
<sequence>MSLVKNVTPAAEAVVAPTRRQRAALASPRRAPSRWISTAALVLIGVAFLVPLAWILLSAFDPAATVGIKIPEDATFDNFSSVFTVDQTLRPLWNSTVISLGTAVITVAVSVLAAYPLSRYQMRFRRSFLYGILFATCLPITAMMVPVYSLFVYLNLLDSVPGTIFFMAATSLPMAIWMTKNFMDSVPISLEEAAWVDGASAMRALVRIVLPLMRPGIAVVFIFVFTMAWGNFFVPFVLLYSPEHQPAAVAIFNFFGTYGSVAYGKLAAFSILYATPVLVLYLLVQKLSGGSFAMAGAVKG</sequence>
<evidence type="ECO:0000313" key="10">
    <source>
        <dbReference type="Proteomes" id="UP001321453"/>
    </source>
</evidence>
<evidence type="ECO:0000259" key="8">
    <source>
        <dbReference type="PROSITE" id="PS50928"/>
    </source>
</evidence>
<dbReference type="Gene3D" id="1.10.3720.10">
    <property type="entry name" value="MetI-like"/>
    <property type="match status" value="1"/>
</dbReference>
<evidence type="ECO:0000313" key="9">
    <source>
        <dbReference type="EMBL" id="MDM7830062.1"/>
    </source>
</evidence>
<name>A0ABT7S4V3_9CELL</name>
<organism evidence="9 10">
    <name type="scientific">Cellulomonas edaphi</name>
    <dbReference type="NCBI Taxonomy" id="3053468"/>
    <lineage>
        <taxon>Bacteria</taxon>
        <taxon>Bacillati</taxon>
        <taxon>Actinomycetota</taxon>
        <taxon>Actinomycetes</taxon>
        <taxon>Micrococcales</taxon>
        <taxon>Cellulomonadaceae</taxon>
        <taxon>Cellulomonas</taxon>
    </lineage>
</organism>
<dbReference type="InterPro" id="IPR050901">
    <property type="entry name" value="BP-dep_ABC_trans_perm"/>
</dbReference>
<gene>
    <name evidence="9" type="ORF">QRT05_01835</name>
</gene>
<keyword evidence="10" id="KW-1185">Reference proteome</keyword>
<keyword evidence="3" id="KW-1003">Cell membrane</keyword>
<evidence type="ECO:0000256" key="6">
    <source>
        <dbReference type="ARBA" id="ARBA00023136"/>
    </source>
</evidence>
<evidence type="ECO:0000256" key="7">
    <source>
        <dbReference type="RuleBase" id="RU363032"/>
    </source>
</evidence>
<feature type="transmembrane region" description="Helical" evidence="7">
    <location>
        <begin position="35"/>
        <end position="57"/>
    </location>
</feature>
<comment type="similarity">
    <text evidence="7">Belongs to the binding-protein-dependent transport system permease family.</text>
</comment>
<protein>
    <submittedName>
        <fullName evidence="9">Carbohydrate ABC transporter permease</fullName>
    </submittedName>
</protein>
<accession>A0ABT7S4V3</accession>
<feature type="domain" description="ABC transmembrane type-1" evidence="8">
    <location>
        <begin position="92"/>
        <end position="284"/>
    </location>
</feature>
<dbReference type="EMBL" id="JAUCGR010000001">
    <property type="protein sequence ID" value="MDM7830062.1"/>
    <property type="molecule type" value="Genomic_DNA"/>
</dbReference>
<reference evidence="9 10" key="1">
    <citation type="submission" date="2023-06" db="EMBL/GenBank/DDBJ databases">
        <title>Cellulomonas sp. MW9 Whole genome sequence.</title>
        <authorList>
            <person name="Park S."/>
        </authorList>
    </citation>
    <scope>NUCLEOTIDE SEQUENCE [LARGE SCALE GENOMIC DNA]</scope>
    <source>
        <strain evidence="9 10">MW9</strain>
    </source>
</reference>
<dbReference type="InterPro" id="IPR035906">
    <property type="entry name" value="MetI-like_sf"/>
</dbReference>
<dbReference type="CDD" id="cd06261">
    <property type="entry name" value="TM_PBP2"/>
    <property type="match status" value="1"/>
</dbReference>
<keyword evidence="6 7" id="KW-0472">Membrane</keyword>
<evidence type="ECO:0000256" key="4">
    <source>
        <dbReference type="ARBA" id="ARBA00022692"/>
    </source>
</evidence>
<dbReference type="Pfam" id="PF00528">
    <property type="entry name" value="BPD_transp_1"/>
    <property type="match status" value="1"/>
</dbReference>
<dbReference type="RefSeq" id="WP_289444685.1">
    <property type="nucleotide sequence ID" value="NZ_JAUCGR010000001.1"/>
</dbReference>
<evidence type="ECO:0000256" key="3">
    <source>
        <dbReference type="ARBA" id="ARBA00022475"/>
    </source>
</evidence>
<keyword evidence="4 7" id="KW-0812">Transmembrane</keyword>
<evidence type="ECO:0000256" key="5">
    <source>
        <dbReference type="ARBA" id="ARBA00022989"/>
    </source>
</evidence>
<comment type="caution">
    <text evidence="9">The sequence shown here is derived from an EMBL/GenBank/DDBJ whole genome shotgun (WGS) entry which is preliminary data.</text>
</comment>
<dbReference type="SUPFAM" id="SSF161098">
    <property type="entry name" value="MetI-like"/>
    <property type="match status" value="1"/>
</dbReference>
<dbReference type="PANTHER" id="PTHR32243:SF18">
    <property type="entry name" value="INNER MEMBRANE ABC TRANSPORTER PERMEASE PROTEIN YCJP"/>
    <property type="match status" value="1"/>
</dbReference>
<dbReference type="InterPro" id="IPR000515">
    <property type="entry name" value="MetI-like"/>
</dbReference>
<comment type="subcellular location">
    <subcellularLocation>
        <location evidence="1 7">Cell membrane</location>
        <topology evidence="1 7">Multi-pass membrane protein</topology>
    </subcellularLocation>
</comment>
<dbReference type="PROSITE" id="PS50928">
    <property type="entry name" value="ABC_TM1"/>
    <property type="match status" value="1"/>
</dbReference>
<feature type="transmembrane region" description="Helical" evidence="7">
    <location>
        <begin position="160"/>
        <end position="179"/>
    </location>
</feature>
<evidence type="ECO:0000256" key="1">
    <source>
        <dbReference type="ARBA" id="ARBA00004651"/>
    </source>
</evidence>
<feature type="transmembrane region" description="Helical" evidence="7">
    <location>
        <begin position="92"/>
        <end position="115"/>
    </location>
</feature>
<keyword evidence="2 7" id="KW-0813">Transport</keyword>
<keyword evidence="5 7" id="KW-1133">Transmembrane helix</keyword>
<proteinExistence type="inferred from homology"/>
<dbReference type="PANTHER" id="PTHR32243">
    <property type="entry name" value="MALTOSE TRANSPORT SYSTEM PERMEASE-RELATED"/>
    <property type="match status" value="1"/>
</dbReference>
<feature type="transmembrane region" description="Helical" evidence="7">
    <location>
        <begin position="217"/>
        <end position="241"/>
    </location>
</feature>
<feature type="transmembrane region" description="Helical" evidence="7">
    <location>
        <begin position="127"/>
        <end position="154"/>
    </location>
</feature>